<evidence type="ECO:0000313" key="3">
    <source>
        <dbReference type="EMBL" id="MBR7828438.1"/>
    </source>
</evidence>
<keyword evidence="4" id="KW-1185">Reference proteome</keyword>
<protein>
    <submittedName>
        <fullName evidence="3">SseB family protein</fullName>
    </submittedName>
</protein>
<gene>
    <name evidence="3" type="ORF">KDK95_19155</name>
</gene>
<dbReference type="RefSeq" id="WP_212519573.1">
    <property type="nucleotide sequence ID" value="NZ_JAGSOH010000056.1"/>
</dbReference>
<dbReference type="InterPro" id="IPR009839">
    <property type="entry name" value="SseB_N"/>
</dbReference>
<accession>A0A941EDG8</accession>
<dbReference type="AlphaFoldDB" id="A0A941EDG8"/>
<sequence length="262" mass="26992">MSDTHGPAHQRNLLSTGFDGDDGTADPALIEVLAAARRDEAAVYPAYAALSGRRVLVPVVAVLGESETAETLGPDGKPLRRDKDSDMAVITLVAGDGVKALPAFTSVQALSEWGAKAGYPQARPIPVTIETAAAATLQENAAVLLLDLGGPGQFEISGSALRAFAQQRKPLPPSVDPEVVDAIKRALAGVPEIARVLDDARLGQAAEDVTVLALGFVPGTDPAGLAEPLQRVATAISEDELLRDRLSGGLQIVMAPDPASGS</sequence>
<feature type="region of interest" description="Disordered" evidence="1">
    <location>
        <begin position="1"/>
        <end position="20"/>
    </location>
</feature>
<evidence type="ECO:0000259" key="2">
    <source>
        <dbReference type="Pfam" id="PF07179"/>
    </source>
</evidence>
<dbReference type="Pfam" id="PF07179">
    <property type="entry name" value="SseB"/>
    <property type="match status" value="1"/>
</dbReference>
<name>A0A941EDG8_9ACTN</name>
<comment type="caution">
    <text evidence="3">The sequence shown here is derived from an EMBL/GenBank/DDBJ whole genome shotgun (WGS) entry which is preliminary data.</text>
</comment>
<organism evidence="3 4">
    <name type="scientific">Actinospica acidithermotolerans</name>
    <dbReference type="NCBI Taxonomy" id="2828514"/>
    <lineage>
        <taxon>Bacteria</taxon>
        <taxon>Bacillati</taxon>
        <taxon>Actinomycetota</taxon>
        <taxon>Actinomycetes</taxon>
        <taxon>Catenulisporales</taxon>
        <taxon>Actinospicaceae</taxon>
        <taxon>Actinospica</taxon>
    </lineage>
</organism>
<evidence type="ECO:0000256" key="1">
    <source>
        <dbReference type="SAM" id="MobiDB-lite"/>
    </source>
</evidence>
<evidence type="ECO:0000313" key="4">
    <source>
        <dbReference type="Proteomes" id="UP000676325"/>
    </source>
</evidence>
<proteinExistence type="predicted"/>
<dbReference type="EMBL" id="JAGSOH010000056">
    <property type="protein sequence ID" value="MBR7828438.1"/>
    <property type="molecule type" value="Genomic_DNA"/>
</dbReference>
<reference evidence="3" key="1">
    <citation type="submission" date="2021-04" db="EMBL/GenBank/DDBJ databases">
        <title>Genome based classification of Actinospica acidithermotolerans sp. nov., an actinobacterium isolated from an Indonesian hot spring.</title>
        <authorList>
            <person name="Kusuma A.B."/>
            <person name="Putra K.E."/>
            <person name="Nafisah S."/>
            <person name="Loh J."/>
            <person name="Nouioui I."/>
            <person name="Goodfellow M."/>
        </authorList>
    </citation>
    <scope>NUCLEOTIDE SEQUENCE</scope>
    <source>
        <strain evidence="3">MGRD01-02</strain>
    </source>
</reference>
<dbReference type="Proteomes" id="UP000676325">
    <property type="component" value="Unassembled WGS sequence"/>
</dbReference>
<feature type="domain" description="SseB protein N-terminal" evidence="2">
    <location>
        <begin position="31"/>
        <end position="163"/>
    </location>
</feature>